<dbReference type="OrthoDB" id="10540619at2759"/>
<comment type="caution">
    <text evidence="2">The sequence shown here is derived from an EMBL/GenBank/DDBJ whole genome shotgun (WGS) entry which is preliminary data.</text>
</comment>
<dbReference type="Pfam" id="PF03747">
    <property type="entry name" value="ADP_ribosyl_GH"/>
    <property type="match status" value="1"/>
</dbReference>
<reference evidence="2" key="1">
    <citation type="submission" date="2021-02" db="EMBL/GenBank/DDBJ databases">
        <authorList>
            <person name="Dougan E. K."/>
            <person name="Rhodes N."/>
            <person name="Thang M."/>
            <person name="Chan C."/>
        </authorList>
    </citation>
    <scope>NUCLEOTIDE SEQUENCE</scope>
</reference>
<keyword evidence="1" id="KW-0479">Metal-binding</keyword>
<feature type="binding site" evidence="1">
    <location>
        <position position="92"/>
    </location>
    <ligand>
        <name>Mg(2+)</name>
        <dbReference type="ChEBI" id="CHEBI:18420"/>
        <label>1</label>
    </ligand>
</feature>
<feature type="non-terminal residue" evidence="2">
    <location>
        <position position="1"/>
    </location>
</feature>
<evidence type="ECO:0000256" key="1">
    <source>
        <dbReference type="PIRSR" id="PIRSR605502-1"/>
    </source>
</evidence>
<feature type="non-terminal residue" evidence="2">
    <location>
        <position position="112"/>
    </location>
</feature>
<dbReference type="InterPro" id="IPR036705">
    <property type="entry name" value="Ribosyl_crysJ1_sf"/>
</dbReference>
<protein>
    <submittedName>
        <fullName evidence="2">Uncharacterized protein</fullName>
    </submittedName>
</protein>
<proteinExistence type="predicted"/>
<name>A0A813FZ14_POLGL</name>
<gene>
    <name evidence="2" type="ORF">PGLA1383_LOCUS36913</name>
</gene>
<dbReference type="InterPro" id="IPR005502">
    <property type="entry name" value="Ribosyl_crysJ1"/>
</dbReference>
<dbReference type="EMBL" id="CAJNNV010026961">
    <property type="protein sequence ID" value="CAE8619322.1"/>
    <property type="molecule type" value="Genomic_DNA"/>
</dbReference>
<dbReference type="SUPFAM" id="SSF101478">
    <property type="entry name" value="ADP-ribosylglycohydrolase"/>
    <property type="match status" value="1"/>
</dbReference>
<evidence type="ECO:0000313" key="3">
    <source>
        <dbReference type="Proteomes" id="UP000654075"/>
    </source>
</evidence>
<feature type="binding site" evidence="1">
    <location>
        <position position="93"/>
    </location>
    <ligand>
        <name>Mg(2+)</name>
        <dbReference type="ChEBI" id="CHEBI:18420"/>
        <label>1</label>
    </ligand>
</feature>
<sequence>HVEESLPLELTREQVPSFARDPEDRARRRKLMTGASPVTQLLMGDAIGDAFGAVIEMQDAYWIRSFVSFDKWPVNPMRRSEWSSNTAAGMYTDDCEMTVGLINGLVEHGVEI</sequence>
<keyword evidence="3" id="KW-1185">Reference proteome</keyword>
<keyword evidence="1" id="KW-0460">Magnesium</keyword>
<organism evidence="2 3">
    <name type="scientific">Polarella glacialis</name>
    <name type="common">Dinoflagellate</name>
    <dbReference type="NCBI Taxonomy" id="89957"/>
    <lineage>
        <taxon>Eukaryota</taxon>
        <taxon>Sar</taxon>
        <taxon>Alveolata</taxon>
        <taxon>Dinophyceae</taxon>
        <taxon>Suessiales</taxon>
        <taxon>Suessiaceae</taxon>
        <taxon>Polarella</taxon>
    </lineage>
</organism>
<comment type="cofactor">
    <cofactor evidence="1">
        <name>Mg(2+)</name>
        <dbReference type="ChEBI" id="CHEBI:18420"/>
    </cofactor>
    <text evidence="1">Binds 2 magnesium ions per subunit.</text>
</comment>
<dbReference type="AlphaFoldDB" id="A0A813FZ14"/>
<evidence type="ECO:0000313" key="2">
    <source>
        <dbReference type="EMBL" id="CAE8619322.1"/>
    </source>
</evidence>
<accession>A0A813FZ14</accession>
<feature type="binding site" evidence="1">
    <location>
        <position position="94"/>
    </location>
    <ligand>
        <name>Mg(2+)</name>
        <dbReference type="ChEBI" id="CHEBI:18420"/>
        <label>1</label>
    </ligand>
</feature>
<dbReference type="GO" id="GO:0046872">
    <property type="term" value="F:metal ion binding"/>
    <property type="evidence" value="ECO:0007669"/>
    <property type="project" value="UniProtKB-KW"/>
</dbReference>
<dbReference type="Proteomes" id="UP000654075">
    <property type="component" value="Unassembled WGS sequence"/>
</dbReference>
<dbReference type="Gene3D" id="1.10.4080.10">
    <property type="entry name" value="ADP-ribosylation/Crystallin J1"/>
    <property type="match status" value="1"/>
</dbReference>